<dbReference type="InterPro" id="IPR006143">
    <property type="entry name" value="RND_pump_MFP"/>
</dbReference>
<proteinExistence type="inferred from homology"/>
<dbReference type="Pfam" id="PF25917">
    <property type="entry name" value="BSH_RND"/>
    <property type="match status" value="1"/>
</dbReference>
<evidence type="ECO:0000256" key="2">
    <source>
        <dbReference type="ARBA" id="ARBA00009477"/>
    </source>
</evidence>
<reference evidence="8 9" key="1">
    <citation type="submission" date="2023-01" db="EMBL/GenBank/DDBJ databases">
        <title>Trichodesmium-associated heterotrophic epibiont bacteria.</title>
        <authorList>
            <person name="Cleveland C.S."/>
            <person name="Webb E.A."/>
        </authorList>
    </citation>
    <scope>NUCLEOTIDE SEQUENCE [LARGE SCALE GENOMIC DNA]</scope>
    <source>
        <strain evidence="8 9">USCH2</strain>
    </source>
</reference>
<evidence type="ECO:0000259" key="7">
    <source>
        <dbReference type="Pfam" id="PF25967"/>
    </source>
</evidence>
<evidence type="ECO:0000256" key="4">
    <source>
        <dbReference type="SAM" id="Phobius"/>
    </source>
</evidence>
<evidence type="ECO:0000256" key="3">
    <source>
        <dbReference type="ARBA" id="ARBA00022448"/>
    </source>
</evidence>
<comment type="similarity">
    <text evidence="2">Belongs to the membrane fusion protein (MFP) (TC 8.A.1) family.</text>
</comment>
<keyword evidence="4" id="KW-0472">Membrane</keyword>
<feature type="transmembrane region" description="Helical" evidence="4">
    <location>
        <begin position="20"/>
        <end position="37"/>
    </location>
</feature>
<dbReference type="PANTHER" id="PTHR30469:SF29">
    <property type="entry name" value="BLR2860 PROTEIN"/>
    <property type="match status" value="1"/>
</dbReference>
<evidence type="ECO:0000313" key="8">
    <source>
        <dbReference type="EMBL" id="MEJ6498284.1"/>
    </source>
</evidence>
<keyword evidence="3" id="KW-0813">Transport</keyword>
<feature type="domain" description="Multidrug resistance protein MdtA-like barrel-sandwich hybrid" evidence="5">
    <location>
        <begin position="79"/>
        <end position="206"/>
    </location>
</feature>
<evidence type="ECO:0000313" key="9">
    <source>
        <dbReference type="Proteomes" id="UP001377972"/>
    </source>
</evidence>
<dbReference type="PANTHER" id="PTHR30469">
    <property type="entry name" value="MULTIDRUG RESISTANCE PROTEIN MDTA"/>
    <property type="match status" value="1"/>
</dbReference>
<keyword evidence="9" id="KW-1185">Reference proteome</keyword>
<dbReference type="InterPro" id="IPR058792">
    <property type="entry name" value="Beta-barrel_RND_2"/>
</dbReference>
<dbReference type="Gene3D" id="2.40.420.20">
    <property type="match status" value="1"/>
</dbReference>
<name>A0ABU8SZ18_9GAMM</name>
<dbReference type="InterPro" id="IPR058627">
    <property type="entry name" value="MdtA-like_C"/>
</dbReference>
<keyword evidence="4" id="KW-0812">Transmembrane</keyword>
<feature type="domain" description="Multidrug resistance protein MdtA-like C-terminal permuted SH3" evidence="7">
    <location>
        <begin position="291"/>
        <end position="354"/>
    </location>
</feature>
<comment type="caution">
    <text evidence="8">The sequence shown here is derived from an EMBL/GenBank/DDBJ whole genome shotgun (WGS) entry which is preliminary data.</text>
</comment>
<dbReference type="NCBIfam" id="TIGR01730">
    <property type="entry name" value="RND_mfp"/>
    <property type="match status" value="1"/>
</dbReference>
<dbReference type="EMBL" id="JAQPZS010000027">
    <property type="protein sequence ID" value="MEJ6498284.1"/>
    <property type="molecule type" value="Genomic_DNA"/>
</dbReference>
<dbReference type="RefSeq" id="WP_339982524.1">
    <property type="nucleotide sequence ID" value="NZ_JAQPZS010000027.1"/>
</dbReference>
<dbReference type="Gene3D" id="2.40.30.170">
    <property type="match status" value="1"/>
</dbReference>
<keyword evidence="4" id="KW-1133">Transmembrane helix</keyword>
<dbReference type="Gene3D" id="1.10.287.470">
    <property type="entry name" value="Helix hairpin bin"/>
    <property type="match status" value="1"/>
</dbReference>
<dbReference type="Gene3D" id="2.40.50.100">
    <property type="match status" value="1"/>
</dbReference>
<dbReference type="SUPFAM" id="SSF111369">
    <property type="entry name" value="HlyD-like secretion proteins"/>
    <property type="match status" value="1"/>
</dbReference>
<accession>A0ABU8SZ18</accession>
<sequence length="376" mass="39715">MTNINTEQNGSVKVGRAKSLALTITAIVVIALASWGWKASRVSNTQWVGGAPVDVVTSKVIKKTTVQKLTVLGELRAVRQVSMSTEVSGQIREITFKAGQIIKAGEVLVQLDDSTEQADLVAAKAAASFAKQQLTRAKNLANTGATSKETLQQRQAESDQAEAKIQQLVARINKKRIVAPFDGVIGLRRVDLGQYLIAGDEVATLTDVDKLFVNFDIPQHNLSQVSIGQTIDVAIDVAESPLQTATVSAMETQVNTNTRNVTIQATMKNNQGVLKPGMYASVSIDLDPTPNSIVIPSTAIMTSPSGDSAVVVKGLSVDNIGKAEVVHVVVDRRDGDTSVIKSGLKEGDVVVTMGQLRIGPSGDVHVVSGDALSGGE</sequence>
<dbReference type="Proteomes" id="UP001377972">
    <property type="component" value="Unassembled WGS sequence"/>
</dbReference>
<gene>
    <name evidence="8" type="ORF">PQI24_19795</name>
</gene>
<evidence type="ECO:0000256" key="1">
    <source>
        <dbReference type="ARBA" id="ARBA00004196"/>
    </source>
</evidence>
<feature type="domain" description="CusB-like beta-barrel" evidence="6">
    <location>
        <begin position="212"/>
        <end position="284"/>
    </location>
</feature>
<organism evidence="8 9">
    <name type="scientific">Pseudoalteromonas lipolytica</name>
    <dbReference type="NCBI Taxonomy" id="570156"/>
    <lineage>
        <taxon>Bacteria</taxon>
        <taxon>Pseudomonadati</taxon>
        <taxon>Pseudomonadota</taxon>
        <taxon>Gammaproteobacteria</taxon>
        <taxon>Alteromonadales</taxon>
        <taxon>Pseudoalteromonadaceae</taxon>
        <taxon>Pseudoalteromonas</taxon>
    </lineage>
</organism>
<comment type="subcellular location">
    <subcellularLocation>
        <location evidence="1">Cell envelope</location>
    </subcellularLocation>
</comment>
<evidence type="ECO:0000259" key="5">
    <source>
        <dbReference type="Pfam" id="PF25917"/>
    </source>
</evidence>
<protein>
    <submittedName>
        <fullName evidence="8">Efflux RND transporter periplasmic adaptor subunit</fullName>
    </submittedName>
</protein>
<dbReference type="InterPro" id="IPR058625">
    <property type="entry name" value="MdtA-like_BSH"/>
</dbReference>
<dbReference type="Pfam" id="PF25967">
    <property type="entry name" value="RND-MFP_C"/>
    <property type="match status" value="1"/>
</dbReference>
<dbReference type="Pfam" id="PF25954">
    <property type="entry name" value="Beta-barrel_RND_2"/>
    <property type="match status" value="1"/>
</dbReference>
<evidence type="ECO:0000259" key="6">
    <source>
        <dbReference type="Pfam" id="PF25954"/>
    </source>
</evidence>